<dbReference type="AlphaFoldDB" id="A0A6A7C2I8"/>
<sequence>MVHRNGPVKRSLSSARTLQRHVSKLRQLPWLPYFLPFFLFTTRNAASLSMADGSLLGLLLATSFHPLAAGAFEIADVSTRPLSASFLRRRYSWTKCLESIVDDAWCTVSVKPSASVPSIASASTTESASHS</sequence>
<name>A0A6A7C2I8_9PEZI</name>
<protein>
    <submittedName>
        <fullName evidence="1">Uncharacterized protein</fullName>
    </submittedName>
</protein>
<evidence type="ECO:0000313" key="2">
    <source>
        <dbReference type="Proteomes" id="UP000799421"/>
    </source>
</evidence>
<organism evidence="1 2">
    <name type="scientific">Piedraia hortae CBS 480.64</name>
    <dbReference type="NCBI Taxonomy" id="1314780"/>
    <lineage>
        <taxon>Eukaryota</taxon>
        <taxon>Fungi</taxon>
        <taxon>Dikarya</taxon>
        <taxon>Ascomycota</taxon>
        <taxon>Pezizomycotina</taxon>
        <taxon>Dothideomycetes</taxon>
        <taxon>Dothideomycetidae</taxon>
        <taxon>Capnodiales</taxon>
        <taxon>Piedraiaceae</taxon>
        <taxon>Piedraia</taxon>
    </lineage>
</organism>
<proteinExistence type="predicted"/>
<accession>A0A6A7C2I8</accession>
<reference evidence="1" key="1">
    <citation type="journal article" date="2020" name="Stud. Mycol.">
        <title>101 Dothideomycetes genomes: a test case for predicting lifestyles and emergence of pathogens.</title>
        <authorList>
            <person name="Haridas S."/>
            <person name="Albert R."/>
            <person name="Binder M."/>
            <person name="Bloem J."/>
            <person name="Labutti K."/>
            <person name="Salamov A."/>
            <person name="Andreopoulos B."/>
            <person name="Baker S."/>
            <person name="Barry K."/>
            <person name="Bills G."/>
            <person name="Bluhm B."/>
            <person name="Cannon C."/>
            <person name="Castanera R."/>
            <person name="Culley D."/>
            <person name="Daum C."/>
            <person name="Ezra D."/>
            <person name="Gonzalez J."/>
            <person name="Henrissat B."/>
            <person name="Kuo A."/>
            <person name="Liang C."/>
            <person name="Lipzen A."/>
            <person name="Lutzoni F."/>
            <person name="Magnuson J."/>
            <person name="Mondo S."/>
            <person name="Nolan M."/>
            <person name="Ohm R."/>
            <person name="Pangilinan J."/>
            <person name="Park H.-J."/>
            <person name="Ramirez L."/>
            <person name="Alfaro M."/>
            <person name="Sun H."/>
            <person name="Tritt A."/>
            <person name="Yoshinaga Y."/>
            <person name="Zwiers L.-H."/>
            <person name="Turgeon B."/>
            <person name="Goodwin S."/>
            <person name="Spatafora J."/>
            <person name="Crous P."/>
            <person name="Grigoriev I."/>
        </authorList>
    </citation>
    <scope>NUCLEOTIDE SEQUENCE</scope>
    <source>
        <strain evidence="1">CBS 480.64</strain>
    </source>
</reference>
<evidence type="ECO:0000313" key="1">
    <source>
        <dbReference type="EMBL" id="KAF2861583.1"/>
    </source>
</evidence>
<gene>
    <name evidence="1" type="ORF">K470DRAFT_32631</name>
</gene>
<keyword evidence="2" id="KW-1185">Reference proteome</keyword>
<dbReference type="EMBL" id="MU005971">
    <property type="protein sequence ID" value="KAF2861583.1"/>
    <property type="molecule type" value="Genomic_DNA"/>
</dbReference>
<dbReference type="Proteomes" id="UP000799421">
    <property type="component" value="Unassembled WGS sequence"/>
</dbReference>